<dbReference type="SUPFAM" id="SSF55961">
    <property type="entry name" value="Bet v1-like"/>
    <property type="match status" value="1"/>
</dbReference>
<accession>A0A081IAN7</accession>
<feature type="signal peptide" evidence="1">
    <location>
        <begin position="1"/>
        <end position="25"/>
    </location>
</feature>
<evidence type="ECO:0008006" key="4">
    <source>
        <dbReference type="Google" id="ProtNLM"/>
    </source>
</evidence>
<keyword evidence="1" id="KW-0732">Signal</keyword>
<evidence type="ECO:0000256" key="1">
    <source>
        <dbReference type="SAM" id="SignalP"/>
    </source>
</evidence>
<organism evidence="2 3">
    <name type="scientific">Plasmodium vinckei vinckei</name>
    <dbReference type="NCBI Taxonomy" id="54757"/>
    <lineage>
        <taxon>Eukaryota</taxon>
        <taxon>Sar</taxon>
        <taxon>Alveolata</taxon>
        <taxon>Apicomplexa</taxon>
        <taxon>Aconoidasida</taxon>
        <taxon>Haemosporida</taxon>
        <taxon>Plasmodiidae</taxon>
        <taxon>Plasmodium</taxon>
        <taxon>Plasmodium (Vinckeia)</taxon>
    </lineage>
</organism>
<sequence>MNTGYIKIVFLLLSLVVYGNNKALATEPESVANPLRRFARRNNARKNAILIKNAPPYIFSAAIYEQNKRRLCTDYSETIQANDLMGKAVAHLLYYANIREPYTLYREYDSGATLYSMRAQDDSSIDKLHLKVSHPNKYHEIINTLWSSNICKDSGYTFINEKIVRVYDPNLVMVQHRIKNDIRSFQGYFYALSAKAEISRDTTIIVYASANINDHNSLNQNPCTNTILKEANSFKTDINSEMDIRNGELSKLFVNLSGYLIKKNSDHIDLIYINSMRITDPNDPPFITYAINIAKHAMLIKLRDKISEE</sequence>
<dbReference type="InterPro" id="IPR006486">
    <property type="entry name" value="PYST_A"/>
</dbReference>
<feature type="chain" id="PRO_5001758183" description="Fam-a protein" evidence="1">
    <location>
        <begin position="26"/>
        <end position="309"/>
    </location>
</feature>
<protein>
    <recommendedName>
        <fullName evidence="4">Fam-a protein</fullName>
    </recommendedName>
</protein>
<dbReference type="Proteomes" id="UP000030681">
    <property type="component" value="Unassembled WGS sequence"/>
</dbReference>
<evidence type="ECO:0000313" key="2">
    <source>
        <dbReference type="EMBL" id="KEG00745.1"/>
    </source>
</evidence>
<dbReference type="EMBL" id="KL446954">
    <property type="protein sequence ID" value="KEG00745.1"/>
    <property type="molecule type" value="Genomic_DNA"/>
</dbReference>
<proteinExistence type="predicted"/>
<dbReference type="NCBIfam" id="TIGR01599">
    <property type="entry name" value="PYST-A"/>
    <property type="match status" value="1"/>
</dbReference>
<reference evidence="2 3" key="1">
    <citation type="submission" date="2013-02" db="EMBL/GenBank/DDBJ databases">
        <title>The Genome Sequence of Plasmodium vinckei vinckei.</title>
        <authorList>
            <consortium name="The Broad Institute Genome Sequencing Platform"/>
            <consortium name="The Broad Institute Genome Sequencing Center for Infectious Disease"/>
            <person name="Neafsey D."/>
            <person name="Cheeseman I."/>
            <person name="Volkman S."/>
            <person name="Adams J."/>
            <person name="Walker B."/>
            <person name="Young S.K."/>
            <person name="Zeng Q."/>
            <person name="Gargeya S."/>
            <person name="Fitzgerald M."/>
            <person name="Haas B."/>
            <person name="Abouelleil A."/>
            <person name="Alvarado L."/>
            <person name="Arachchi H.M."/>
            <person name="Berlin A.M."/>
            <person name="Chapman S.B."/>
            <person name="Dewar J."/>
            <person name="Goldberg J."/>
            <person name="Griggs A."/>
            <person name="Gujja S."/>
            <person name="Hansen M."/>
            <person name="Howarth C."/>
            <person name="Imamovic A."/>
            <person name="Larimer J."/>
            <person name="McCowan C."/>
            <person name="Murphy C."/>
            <person name="Neiman D."/>
            <person name="Pearson M."/>
            <person name="Priest M."/>
            <person name="Roberts A."/>
            <person name="Saif S."/>
            <person name="Shea T."/>
            <person name="Sisk P."/>
            <person name="Sykes S."/>
            <person name="Wortman J."/>
            <person name="Nusbaum C."/>
            <person name="Birren B."/>
        </authorList>
    </citation>
    <scope>NUCLEOTIDE SEQUENCE [LARGE SCALE GENOMIC DNA]</scope>
    <source>
        <strain evidence="3">vinckei</strain>
    </source>
</reference>
<name>A0A081IAN7_PLAVN</name>
<evidence type="ECO:0000313" key="3">
    <source>
        <dbReference type="Proteomes" id="UP000030681"/>
    </source>
</evidence>
<gene>
    <name evidence="2" type="ORF">YYE_04191</name>
</gene>
<dbReference type="AlphaFoldDB" id="A0A081IAN7"/>